<reference evidence="17 18" key="1">
    <citation type="submission" date="2017-04" db="EMBL/GenBank/DDBJ databases">
        <authorList>
            <person name="Afonso C.L."/>
            <person name="Miller P.J."/>
            <person name="Scott M.A."/>
            <person name="Spackman E."/>
            <person name="Goraichik I."/>
            <person name="Dimitrov K.M."/>
            <person name="Suarez D.L."/>
            <person name="Swayne D.E."/>
        </authorList>
    </citation>
    <scope>NUCLEOTIDE SEQUENCE [LARGE SCALE GENOMIC DNA]</scope>
    <source>
        <strain evidence="17 18">VK13</strain>
    </source>
</reference>
<dbReference type="InterPro" id="IPR011650">
    <property type="entry name" value="Peptidase_M20_dimer"/>
</dbReference>
<proteinExistence type="inferred from homology"/>
<dbReference type="Gene3D" id="1.10.150.900">
    <property type="match status" value="1"/>
</dbReference>
<evidence type="ECO:0000256" key="8">
    <source>
        <dbReference type="ARBA" id="ARBA00022801"/>
    </source>
</evidence>
<feature type="binding site" evidence="15">
    <location>
        <position position="112"/>
    </location>
    <ligand>
        <name>Zn(2+)</name>
        <dbReference type="ChEBI" id="CHEBI:29105"/>
        <label>1</label>
    </ligand>
</feature>
<dbReference type="CDD" id="cd03891">
    <property type="entry name" value="M20_DapE_proteobac"/>
    <property type="match status" value="1"/>
</dbReference>
<feature type="binding site" evidence="15">
    <location>
        <position position="79"/>
    </location>
    <ligand>
        <name>Zn(2+)</name>
        <dbReference type="ChEBI" id="CHEBI:29105"/>
        <label>1</label>
    </ligand>
</feature>
<dbReference type="SUPFAM" id="SSF53187">
    <property type="entry name" value="Zn-dependent exopeptidases"/>
    <property type="match status" value="1"/>
</dbReference>
<dbReference type="AlphaFoldDB" id="A0A1W1ZD58"/>
<gene>
    <name evidence="15" type="primary">dapE</name>
    <name evidence="17" type="ORF">SAMN06296008_10540</name>
</gene>
<comment type="subunit">
    <text evidence="3 15">Homodimer.</text>
</comment>
<dbReference type="InterPro" id="IPR050072">
    <property type="entry name" value="Peptidase_M20A"/>
</dbReference>
<feature type="active site" description="Proton acceptor" evidence="15">
    <location>
        <position position="146"/>
    </location>
</feature>
<dbReference type="EC" id="3.5.1.18" evidence="4 15"/>
<dbReference type="EMBL" id="FWXJ01000005">
    <property type="protein sequence ID" value="SMC46307.1"/>
    <property type="molecule type" value="Genomic_DNA"/>
</dbReference>
<evidence type="ECO:0000256" key="2">
    <source>
        <dbReference type="ARBA" id="ARBA00006746"/>
    </source>
</evidence>
<evidence type="ECO:0000313" key="18">
    <source>
        <dbReference type="Proteomes" id="UP000192708"/>
    </source>
</evidence>
<dbReference type="UniPathway" id="UPA00034">
    <property type="reaction ID" value="UER00021"/>
</dbReference>
<keyword evidence="11 15" id="KW-0457">Lysine biosynthesis</keyword>
<evidence type="ECO:0000256" key="11">
    <source>
        <dbReference type="ARBA" id="ARBA00023154"/>
    </source>
</evidence>
<dbReference type="PANTHER" id="PTHR43808:SF31">
    <property type="entry name" value="N-ACETYL-L-CITRULLINE DEACETYLASE"/>
    <property type="match status" value="1"/>
</dbReference>
<feature type="binding site" evidence="15">
    <location>
        <position position="112"/>
    </location>
    <ligand>
        <name>Zn(2+)</name>
        <dbReference type="ChEBI" id="CHEBI:29105"/>
        <label>2</label>
    </ligand>
</feature>
<evidence type="ECO:0000256" key="5">
    <source>
        <dbReference type="ARBA" id="ARBA00022391"/>
    </source>
</evidence>
<keyword evidence="8 15" id="KW-0378">Hydrolase</keyword>
<dbReference type="GO" id="GO:0008777">
    <property type="term" value="F:acetylornithine deacetylase activity"/>
    <property type="evidence" value="ECO:0007669"/>
    <property type="project" value="TreeGrafter"/>
</dbReference>
<dbReference type="RefSeq" id="WP_084283203.1">
    <property type="nucleotide sequence ID" value="NZ_FWXJ01000005.1"/>
</dbReference>
<dbReference type="GO" id="GO:0050897">
    <property type="term" value="F:cobalt ion binding"/>
    <property type="evidence" value="ECO:0007669"/>
    <property type="project" value="UniProtKB-UniRule"/>
</dbReference>
<dbReference type="Gene3D" id="3.30.70.360">
    <property type="match status" value="1"/>
</dbReference>
<evidence type="ECO:0000256" key="6">
    <source>
        <dbReference type="ARBA" id="ARBA00022605"/>
    </source>
</evidence>
<evidence type="ECO:0000256" key="12">
    <source>
        <dbReference type="ARBA" id="ARBA00023285"/>
    </source>
</evidence>
<evidence type="ECO:0000256" key="15">
    <source>
        <dbReference type="HAMAP-Rule" id="MF_01690"/>
    </source>
</evidence>
<dbReference type="HAMAP" id="MF_01690">
    <property type="entry name" value="DapE"/>
    <property type="match status" value="1"/>
</dbReference>
<organism evidence="17 18">
    <name type="scientific">Polynucleobacter kasalickyi</name>
    <dbReference type="NCBI Taxonomy" id="1938817"/>
    <lineage>
        <taxon>Bacteria</taxon>
        <taxon>Pseudomonadati</taxon>
        <taxon>Pseudomonadota</taxon>
        <taxon>Betaproteobacteria</taxon>
        <taxon>Burkholderiales</taxon>
        <taxon>Burkholderiaceae</taxon>
        <taxon>Polynucleobacter</taxon>
    </lineage>
</organism>
<keyword evidence="10 15" id="KW-0220">Diaminopimelate biosynthesis</keyword>
<dbReference type="GO" id="GO:0009089">
    <property type="term" value="P:lysine biosynthetic process via diaminopimelate"/>
    <property type="evidence" value="ECO:0007669"/>
    <property type="project" value="UniProtKB-UniRule"/>
</dbReference>
<evidence type="ECO:0000256" key="4">
    <source>
        <dbReference type="ARBA" id="ARBA00011921"/>
    </source>
</evidence>
<dbReference type="SUPFAM" id="SSF55031">
    <property type="entry name" value="Bacterial exopeptidase dimerisation domain"/>
    <property type="match status" value="1"/>
</dbReference>
<keyword evidence="9 15" id="KW-0862">Zinc</keyword>
<accession>A0A1W1ZD58</accession>
<dbReference type="Pfam" id="PF07687">
    <property type="entry name" value="M20_dimer"/>
    <property type="match status" value="1"/>
</dbReference>
<feature type="active site" evidence="15">
    <location>
        <position position="81"/>
    </location>
</feature>
<comment type="similarity">
    <text evidence="2 15">Belongs to the peptidase M20A family. DapE subfamily.</text>
</comment>
<dbReference type="InterPro" id="IPR005941">
    <property type="entry name" value="DapE_proteobac"/>
</dbReference>
<dbReference type="Pfam" id="PF01546">
    <property type="entry name" value="Peptidase_M20"/>
    <property type="match status" value="1"/>
</dbReference>
<dbReference type="GO" id="GO:0008270">
    <property type="term" value="F:zinc ion binding"/>
    <property type="evidence" value="ECO:0007669"/>
    <property type="project" value="UniProtKB-UniRule"/>
</dbReference>
<dbReference type="GO" id="GO:0019877">
    <property type="term" value="P:diaminopimelate biosynthetic process"/>
    <property type="evidence" value="ECO:0007669"/>
    <property type="project" value="UniProtKB-UniRule"/>
</dbReference>
<comment type="cofactor">
    <cofactor evidence="15">
        <name>Zn(2+)</name>
        <dbReference type="ChEBI" id="CHEBI:29105"/>
    </cofactor>
    <cofactor evidence="15">
        <name>Co(2+)</name>
        <dbReference type="ChEBI" id="CHEBI:48828"/>
    </cofactor>
    <text evidence="15">Binds 2 Zn(2+) or Co(2+) ions per subunit.</text>
</comment>
<dbReference type="PANTHER" id="PTHR43808">
    <property type="entry name" value="ACETYLORNITHINE DEACETYLASE"/>
    <property type="match status" value="1"/>
</dbReference>
<dbReference type="NCBIfam" id="NF009557">
    <property type="entry name" value="PRK13009.1"/>
    <property type="match status" value="1"/>
</dbReference>
<evidence type="ECO:0000256" key="1">
    <source>
        <dbReference type="ARBA" id="ARBA00005130"/>
    </source>
</evidence>
<keyword evidence="6 15" id="KW-0028">Amino-acid biosynthesis</keyword>
<dbReference type="InterPro" id="IPR036264">
    <property type="entry name" value="Bact_exopeptidase_dim_dom"/>
</dbReference>
<feature type="binding site" evidence="15">
    <location>
        <position position="362"/>
    </location>
    <ligand>
        <name>Zn(2+)</name>
        <dbReference type="ChEBI" id="CHEBI:29105"/>
        <label>2</label>
    </ligand>
</feature>
<dbReference type="Gene3D" id="3.40.630.10">
    <property type="entry name" value="Zn peptidases"/>
    <property type="match status" value="1"/>
</dbReference>
<dbReference type="GO" id="GO:0009014">
    <property type="term" value="F:succinyl-diaminopimelate desuccinylase activity"/>
    <property type="evidence" value="ECO:0007669"/>
    <property type="project" value="UniProtKB-UniRule"/>
</dbReference>
<evidence type="ECO:0000256" key="14">
    <source>
        <dbReference type="ARBA" id="ARBA00051301"/>
    </source>
</evidence>
<comment type="function">
    <text evidence="15">Catalyzes the hydrolysis of N-succinyl-L,L-diaminopimelic acid (SDAP), forming succinate and LL-2,6-diaminopimelate (DAP), an intermediate involved in the bacterial biosynthesis of lysine and meso-diaminopimelic acid, an essential component of bacterial cell walls.</text>
</comment>
<evidence type="ECO:0000259" key="16">
    <source>
        <dbReference type="Pfam" id="PF07687"/>
    </source>
</evidence>
<comment type="pathway">
    <text evidence="1 15">Amino-acid biosynthesis; L-lysine biosynthesis via DAP pathway; LL-2,6-diaminopimelate from (S)-tetrahydrodipicolinate (succinylase route): step 3/3.</text>
</comment>
<dbReference type="GO" id="GO:0006526">
    <property type="term" value="P:L-arginine biosynthetic process"/>
    <property type="evidence" value="ECO:0007669"/>
    <property type="project" value="TreeGrafter"/>
</dbReference>
<dbReference type="OrthoDB" id="9809784at2"/>
<dbReference type="Proteomes" id="UP000192708">
    <property type="component" value="Unassembled WGS sequence"/>
</dbReference>
<feature type="domain" description="Peptidase M20 dimerisation" evidence="16">
    <location>
        <begin position="189"/>
        <end position="296"/>
    </location>
</feature>
<evidence type="ECO:0000256" key="9">
    <source>
        <dbReference type="ARBA" id="ARBA00022833"/>
    </source>
</evidence>
<keyword evidence="18" id="KW-1185">Reference proteome</keyword>
<sequence>MTDPQLTLTQQLAQGLIAHPSVTPVDGGIQQLIANRLKQINFSCETIMSGPDDFLVTNLWAIRRGSNGAQAKCLVFAGHTDVVPPGPLEKWDTDPFVPVIKDGVLYGRGAADMKSSLAAFVVATEEFVQAHPDHLGNIAFLLTSDEEGPKNTDGTVVVVNKLKERQVKLDYCIVGEPTSSHVFGDTIKNGRRGSLSAKLSVKGIQGHVAYPHLARNPIHQVAPVLAELAQIEWDHGNEYFPPTTWQTSNFHAGTGASNVIPGEAIIDFNFRFATASTAAGLAHKVEEILKKHQLEYNISWNQGGEPFLTPKGELCDVLQSAIKERTGINAELSTTGGTSDGRFIAKICPQVVEFGPINATIHQVNENVNLDDIESLKDIYLQVLKKLLLR</sequence>
<dbReference type="NCBIfam" id="TIGR01246">
    <property type="entry name" value="dapE_proteo"/>
    <property type="match status" value="1"/>
</dbReference>
<evidence type="ECO:0000313" key="17">
    <source>
        <dbReference type="EMBL" id="SMC46307.1"/>
    </source>
</evidence>
<keyword evidence="12 15" id="KW-0170">Cobalt</keyword>
<dbReference type="FunFam" id="3.30.70.360:FF:000011">
    <property type="entry name" value="Succinyl-diaminopimelate desuccinylase"/>
    <property type="match status" value="1"/>
</dbReference>
<name>A0A1W1ZD58_9BURK</name>
<dbReference type="InterPro" id="IPR002933">
    <property type="entry name" value="Peptidase_M20"/>
</dbReference>
<keyword evidence="7 15" id="KW-0479">Metal-binding</keyword>
<feature type="binding site" evidence="15">
    <location>
        <position position="176"/>
    </location>
    <ligand>
        <name>Zn(2+)</name>
        <dbReference type="ChEBI" id="CHEBI:29105"/>
        <label>1</label>
    </ligand>
</feature>
<comment type="catalytic activity">
    <reaction evidence="14 15">
        <text>N-succinyl-(2S,6S)-2,6-diaminopimelate + H2O = (2S,6S)-2,6-diaminopimelate + succinate</text>
        <dbReference type="Rhea" id="RHEA:22608"/>
        <dbReference type="ChEBI" id="CHEBI:15377"/>
        <dbReference type="ChEBI" id="CHEBI:30031"/>
        <dbReference type="ChEBI" id="CHEBI:57609"/>
        <dbReference type="ChEBI" id="CHEBI:58087"/>
        <dbReference type="EC" id="3.5.1.18"/>
    </reaction>
</comment>
<evidence type="ECO:0000256" key="13">
    <source>
        <dbReference type="ARBA" id="ARBA00031891"/>
    </source>
</evidence>
<evidence type="ECO:0000256" key="7">
    <source>
        <dbReference type="ARBA" id="ARBA00022723"/>
    </source>
</evidence>
<dbReference type="STRING" id="1938817.SAMN06296008_10540"/>
<evidence type="ECO:0000256" key="10">
    <source>
        <dbReference type="ARBA" id="ARBA00022915"/>
    </source>
</evidence>
<evidence type="ECO:0000256" key="3">
    <source>
        <dbReference type="ARBA" id="ARBA00011738"/>
    </source>
</evidence>
<feature type="binding site" evidence="15">
    <location>
        <position position="147"/>
    </location>
    <ligand>
        <name>Zn(2+)</name>
        <dbReference type="ChEBI" id="CHEBI:29105"/>
        <label>2</label>
    </ligand>
</feature>
<protein>
    <recommendedName>
        <fullName evidence="5 15">Succinyl-diaminopimelate desuccinylase</fullName>
        <shortName evidence="15">SDAP desuccinylase</shortName>
        <ecNumber evidence="4 15">3.5.1.18</ecNumber>
    </recommendedName>
    <alternativeName>
        <fullName evidence="13 15">N-succinyl-LL-2,6-diaminoheptanedioate amidohydrolase</fullName>
    </alternativeName>
</protein>